<accession>A0A382CKF4</accession>
<feature type="transmembrane region" description="Helical" evidence="1">
    <location>
        <begin position="20"/>
        <end position="39"/>
    </location>
</feature>
<evidence type="ECO:0000313" key="2">
    <source>
        <dbReference type="EMBL" id="SVB25823.1"/>
    </source>
</evidence>
<evidence type="ECO:0000256" key="1">
    <source>
        <dbReference type="SAM" id="Phobius"/>
    </source>
</evidence>
<keyword evidence="1" id="KW-1133">Transmembrane helix</keyword>
<protein>
    <submittedName>
        <fullName evidence="2">Uncharacterized protein</fullName>
    </submittedName>
</protein>
<keyword evidence="1" id="KW-0472">Membrane</keyword>
<dbReference type="AlphaFoldDB" id="A0A382CKF4"/>
<name>A0A382CKF4_9ZZZZ</name>
<organism evidence="2">
    <name type="scientific">marine metagenome</name>
    <dbReference type="NCBI Taxonomy" id="408172"/>
    <lineage>
        <taxon>unclassified sequences</taxon>
        <taxon>metagenomes</taxon>
        <taxon>ecological metagenomes</taxon>
    </lineage>
</organism>
<proteinExistence type="predicted"/>
<gene>
    <name evidence="2" type="ORF">METZ01_LOCUS178677</name>
</gene>
<reference evidence="2" key="1">
    <citation type="submission" date="2018-05" db="EMBL/GenBank/DDBJ databases">
        <authorList>
            <person name="Lanie J.A."/>
            <person name="Ng W.-L."/>
            <person name="Kazmierczak K.M."/>
            <person name="Andrzejewski T.M."/>
            <person name="Davidsen T.M."/>
            <person name="Wayne K.J."/>
            <person name="Tettelin H."/>
            <person name="Glass J.I."/>
            <person name="Rusch D."/>
            <person name="Podicherti R."/>
            <person name="Tsui H.-C.T."/>
            <person name="Winkler M.E."/>
        </authorList>
    </citation>
    <scope>NUCLEOTIDE SEQUENCE</scope>
</reference>
<sequence>MKRNRFERKLDEYNHTMELVRTLLPIVMIVLQVVILVKVI</sequence>
<dbReference type="EMBL" id="UINC01034650">
    <property type="protein sequence ID" value="SVB25823.1"/>
    <property type="molecule type" value="Genomic_DNA"/>
</dbReference>
<keyword evidence="1" id="KW-0812">Transmembrane</keyword>